<dbReference type="AlphaFoldDB" id="A0A2K3QAK2"/>
<keyword evidence="2" id="KW-0472">Membrane</keyword>
<feature type="transmembrane region" description="Helical" evidence="2">
    <location>
        <begin position="170"/>
        <end position="191"/>
    </location>
</feature>
<sequence>MAPPPPGNDAHAAAIHPGRIQAVQDEKTTRAGPAATPPPPDSIKLVRASASKPFGFPKGSRFINDLPWVVGLLELANAGDFAANVWNIAPLPIYAIVFMAIGASTAGILAGFAFYDSTVSYRNVCFLRLQRRRQRAELARRRDRGEALLDVQVRLAVTVRELGSEAISRWFMDIFMGSGAMLICAGTYMAIDTADPNVNMASNILTGYLGNGPIALFGLVNAFWMAYIWTKAQGHLTATQNALRGSMAAALVKRRSRNVQVFAIIYGTAAIVGGVGSMLTFNWWWGYVILIPVIASSIFCNIWWRKRVGYTRAPLRHGEFPPIVPGELIADLEFTARAEIAVREQPTPTPIDQFVADPTSLSDVLGFLERHAMLDIFCLRVVSAPELCDALGGRGSTEMDLDLDKLLAVPESLHPRLLEMAHKCVCDVGPLHFRNRERYMTELLGTYYYLAGSDVDFDGNRGKQPELTSSDSDN</sequence>
<name>A0A2K3QAK2_9HYPO</name>
<proteinExistence type="predicted"/>
<protein>
    <recommendedName>
        <fullName evidence="5">Integral membrane protein</fullName>
    </recommendedName>
</protein>
<keyword evidence="4" id="KW-1185">Reference proteome</keyword>
<dbReference type="Proteomes" id="UP000236621">
    <property type="component" value="Unassembled WGS sequence"/>
</dbReference>
<keyword evidence="2" id="KW-1133">Transmembrane helix</keyword>
<comment type="caution">
    <text evidence="3">The sequence shown here is derived from an EMBL/GenBank/DDBJ whole genome shotgun (WGS) entry which is preliminary data.</text>
</comment>
<evidence type="ECO:0008006" key="5">
    <source>
        <dbReference type="Google" id="ProtNLM"/>
    </source>
</evidence>
<feature type="transmembrane region" description="Helical" evidence="2">
    <location>
        <begin position="285"/>
        <end position="304"/>
    </location>
</feature>
<evidence type="ECO:0000313" key="3">
    <source>
        <dbReference type="EMBL" id="PNY24585.1"/>
    </source>
</evidence>
<dbReference type="EMBL" id="NRSZ01000867">
    <property type="protein sequence ID" value="PNY24585.1"/>
    <property type="molecule type" value="Genomic_DNA"/>
</dbReference>
<organism evidence="3 4">
    <name type="scientific">Tolypocladium capitatum</name>
    <dbReference type="NCBI Taxonomy" id="45235"/>
    <lineage>
        <taxon>Eukaryota</taxon>
        <taxon>Fungi</taxon>
        <taxon>Dikarya</taxon>
        <taxon>Ascomycota</taxon>
        <taxon>Pezizomycotina</taxon>
        <taxon>Sordariomycetes</taxon>
        <taxon>Hypocreomycetidae</taxon>
        <taxon>Hypocreales</taxon>
        <taxon>Ophiocordycipitaceae</taxon>
        <taxon>Tolypocladium</taxon>
    </lineage>
</organism>
<keyword evidence="2" id="KW-0812">Transmembrane</keyword>
<reference evidence="3 4" key="1">
    <citation type="submission" date="2017-08" db="EMBL/GenBank/DDBJ databases">
        <title>Harnessing the power of phylogenomics to disentangle the directionality and signatures of interkingdom host jumping in the parasitic fungal genus Tolypocladium.</title>
        <authorList>
            <person name="Quandt C.A."/>
            <person name="Patterson W."/>
            <person name="Spatafora J.W."/>
        </authorList>
    </citation>
    <scope>NUCLEOTIDE SEQUENCE [LARGE SCALE GENOMIC DNA]</scope>
    <source>
        <strain evidence="3 4">CBS 113982</strain>
    </source>
</reference>
<feature type="transmembrane region" description="Helical" evidence="2">
    <location>
        <begin position="211"/>
        <end position="230"/>
    </location>
</feature>
<feature type="region of interest" description="Disordered" evidence="1">
    <location>
        <begin position="1"/>
        <end position="41"/>
    </location>
</feature>
<feature type="transmembrane region" description="Helical" evidence="2">
    <location>
        <begin position="261"/>
        <end position="279"/>
    </location>
</feature>
<evidence type="ECO:0000256" key="1">
    <source>
        <dbReference type="SAM" id="MobiDB-lite"/>
    </source>
</evidence>
<gene>
    <name evidence="3" type="ORF">TCAP_05458</name>
</gene>
<evidence type="ECO:0000313" key="4">
    <source>
        <dbReference type="Proteomes" id="UP000236621"/>
    </source>
</evidence>
<evidence type="ECO:0000256" key="2">
    <source>
        <dbReference type="SAM" id="Phobius"/>
    </source>
</evidence>
<feature type="transmembrane region" description="Helical" evidence="2">
    <location>
        <begin position="93"/>
        <end position="115"/>
    </location>
</feature>
<accession>A0A2K3QAK2</accession>
<dbReference type="STRING" id="45235.A0A2K3QAK2"/>
<dbReference type="OrthoDB" id="5089392at2759"/>